<sequence>MKLDHVINQINWHPATHEEVHVPIETQRDLLFSWGIDIYSMTVTILGYPSRWKDISPVIKAARGLTNIQFVFGGPWWDSKLKHEGYLPPNVKTISHELNEVE</sequence>
<proteinExistence type="predicted"/>
<comment type="caution">
    <text evidence="1">The sequence shown here is derived from an EMBL/GenBank/DDBJ whole genome shotgun (WGS) entry which is preliminary data.</text>
</comment>
<dbReference type="AlphaFoldDB" id="A0A326TZQ3"/>
<evidence type="ECO:0000313" key="1">
    <source>
        <dbReference type="EMBL" id="PZW18082.1"/>
    </source>
</evidence>
<gene>
    <name evidence="1" type="ORF">EI42_06353</name>
</gene>
<dbReference type="Proteomes" id="UP000248806">
    <property type="component" value="Unassembled WGS sequence"/>
</dbReference>
<protein>
    <submittedName>
        <fullName evidence="1">Uncharacterized protein</fullName>
    </submittedName>
</protein>
<evidence type="ECO:0000313" key="2">
    <source>
        <dbReference type="Proteomes" id="UP000248806"/>
    </source>
</evidence>
<keyword evidence="2" id="KW-1185">Reference proteome</keyword>
<dbReference type="EMBL" id="QKUF01000061">
    <property type="protein sequence ID" value="PZW18082.1"/>
    <property type="molecule type" value="Genomic_DNA"/>
</dbReference>
<reference evidence="1 2" key="1">
    <citation type="submission" date="2018-06" db="EMBL/GenBank/DDBJ databases">
        <title>Genomic Encyclopedia of Archaeal and Bacterial Type Strains, Phase II (KMG-II): from individual species to whole genera.</title>
        <authorList>
            <person name="Goeker M."/>
        </authorList>
    </citation>
    <scope>NUCLEOTIDE SEQUENCE [LARGE SCALE GENOMIC DNA]</scope>
    <source>
        <strain evidence="1 2">ATCC BAA-1881</strain>
    </source>
</reference>
<accession>A0A326TZQ3</accession>
<name>A0A326TZQ3_THEHA</name>
<dbReference type="RefSeq" id="WP_211326444.1">
    <property type="nucleotide sequence ID" value="NZ_QKUF01000061.1"/>
</dbReference>
<organism evidence="1 2">
    <name type="scientific">Thermosporothrix hazakensis</name>
    <dbReference type="NCBI Taxonomy" id="644383"/>
    <lineage>
        <taxon>Bacteria</taxon>
        <taxon>Bacillati</taxon>
        <taxon>Chloroflexota</taxon>
        <taxon>Ktedonobacteria</taxon>
        <taxon>Ktedonobacterales</taxon>
        <taxon>Thermosporotrichaceae</taxon>
        <taxon>Thermosporothrix</taxon>
    </lineage>
</organism>